<accession>A0A7S0J9K2</accession>
<sequence length="284" mass="29516">MSARGVDTPPAFDAHVRVALEQLHVGSGSEYAVVSESATLKIDRQTLTLYNTLLPHDEATGSDTSSTREVLLHRALASLKLGVSDGKVMVVPKDRGACWLCEFCSAPGGSKGTSSQCISFLRSVGVSAHVDVSVIGLNQQSAGVGPSLLTEENLQRLSCSTDFLALLAATHGALQSRDARGLPQLFSNLSTSAATAMAHDDTPVASQVTCGDLLPRTPVAESSIAGAGAPALAPAQVPCGAFEVRIPSTWLFGTKLSVTRKGKLLAISVPAGKRPGDTLFVREP</sequence>
<dbReference type="EMBL" id="HBER01040651">
    <property type="protein sequence ID" value="CAD8545201.1"/>
    <property type="molecule type" value="Transcribed_RNA"/>
</dbReference>
<proteinExistence type="predicted"/>
<dbReference type="AlphaFoldDB" id="A0A7S0J9K2"/>
<reference evidence="1" key="1">
    <citation type="submission" date="2021-01" db="EMBL/GenBank/DDBJ databases">
        <authorList>
            <person name="Corre E."/>
            <person name="Pelletier E."/>
            <person name="Niang G."/>
            <person name="Scheremetjew M."/>
            <person name="Finn R."/>
            <person name="Kale V."/>
            <person name="Holt S."/>
            <person name="Cochrane G."/>
            <person name="Meng A."/>
            <person name="Brown T."/>
            <person name="Cohen L."/>
        </authorList>
    </citation>
    <scope>NUCLEOTIDE SEQUENCE</scope>
    <source>
        <strain evidence="1">RCC1130</strain>
    </source>
</reference>
<evidence type="ECO:0000313" key="1">
    <source>
        <dbReference type="EMBL" id="CAD8545201.1"/>
    </source>
</evidence>
<protein>
    <submittedName>
        <fullName evidence="1">Uncharacterized protein</fullName>
    </submittedName>
</protein>
<name>A0A7S0J9K2_9EUKA</name>
<organism evidence="1">
    <name type="scientific">Calcidiscus leptoporus</name>
    <dbReference type="NCBI Taxonomy" id="127549"/>
    <lineage>
        <taxon>Eukaryota</taxon>
        <taxon>Haptista</taxon>
        <taxon>Haptophyta</taxon>
        <taxon>Prymnesiophyceae</taxon>
        <taxon>Coccolithales</taxon>
        <taxon>Calcidiscaceae</taxon>
        <taxon>Calcidiscus</taxon>
    </lineage>
</organism>
<gene>
    <name evidence="1" type="ORF">CLEP1334_LOCUS20490</name>
</gene>